<dbReference type="Gene3D" id="3.40.50.720">
    <property type="entry name" value="NAD(P)-binding Rossmann-like Domain"/>
    <property type="match status" value="1"/>
</dbReference>
<feature type="transmembrane region" description="Helical" evidence="1">
    <location>
        <begin position="267"/>
        <end position="289"/>
    </location>
</feature>
<evidence type="ECO:0008006" key="3">
    <source>
        <dbReference type="Google" id="ProtNLM"/>
    </source>
</evidence>
<gene>
    <name evidence="2" type="ORF">MPOL1434_LOCUS3265</name>
</gene>
<keyword evidence="1" id="KW-0812">Transmembrane</keyword>
<feature type="transmembrane region" description="Helical" evidence="1">
    <location>
        <begin position="397"/>
        <end position="417"/>
    </location>
</feature>
<reference evidence="2" key="1">
    <citation type="submission" date="2021-01" db="EMBL/GenBank/DDBJ databases">
        <authorList>
            <person name="Corre E."/>
            <person name="Pelletier E."/>
            <person name="Niang G."/>
            <person name="Scheremetjew M."/>
            <person name="Finn R."/>
            <person name="Kale V."/>
            <person name="Holt S."/>
            <person name="Cochrane G."/>
            <person name="Meng A."/>
            <person name="Brown T."/>
            <person name="Cohen L."/>
        </authorList>
    </citation>
    <scope>NUCLEOTIDE SEQUENCE</scope>
    <source>
        <strain evidence="2">CCMP3303</strain>
    </source>
</reference>
<dbReference type="EMBL" id="HBEJ01005568">
    <property type="protein sequence ID" value="CAD8365085.1"/>
    <property type="molecule type" value="Transcribed_RNA"/>
</dbReference>
<feature type="transmembrane region" description="Helical" evidence="1">
    <location>
        <begin position="433"/>
        <end position="457"/>
    </location>
</feature>
<dbReference type="AlphaFoldDB" id="A0A7S0AJP3"/>
<feature type="transmembrane region" description="Helical" evidence="1">
    <location>
        <begin position="502"/>
        <end position="522"/>
    </location>
</feature>
<name>A0A7S0AJP3_9STRA</name>
<dbReference type="InterPro" id="IPR036291">
    <property type="entry name" value="NAD(P)-bd_dom_sf"/>
</dbReference>
<proteinExistence type="predicted"/>
<protein>
    <recommendedName>
        <fullName evidence="3">NAD(P)-binding domain-containing protein</fullName>
    </recommendedName>
</protein>
<organism evidence="2">
    <name type="scientific">Minutocellus polymorphus</name>
    <dbReference type="NCBI Taxonomy" id="265543"/>
    <lineage>
        <taxon>Eukaryota</taxon>
        <taxon>Sar</taxon>
        <taxon>Stramenopiles</taxon>
        <taxon>Ochrophyta</taxon>
        <taxon>Bacillariophyta</taxon>
        <taxon>Mediophyceae</taxon>
        <taxon>Cymatosirophycidae</taxon>
        <taxon>Cymatosirales</taxon>
        <taxon>Cymatosiraceae</taxon>
        <taxon>Minutocellus</taxon>
    </lineage>
</organism>
<dbReference type="SUPFAM" id="SSF51735">
    <property type="entry name" value="NAD(P)-binding Rossmann-fold domains"/>
    <property type="match status" value="1"/>
</dbReference>
<sequence length="552" mass="60298">MPASKAAARDTALIVGASGSLGIPIVAELLRRGYKTRLLGRSKESLARAGYGTEDTIDGSQDDSEKHASVDIVLCKDVTDPTSFLDCWFTDASCIICVARPRSLKDGDAMSYLPMVENLCRAAIRTQVPRILIHGLPYLEENIAGDSPTMTIVREAEDRARELCGCSPDKSSQLTISRICEMSELGHLLEAARMIGFFPCAVGCNPLLHPISPRDFSIAVANYVEEEGFIKNDLLVGGPKQFRWRDLAKTTCEASRGNLRSLTLPLFVYRLALYILGMLPSMRGFYICLKLMVIPMTTNTASDRFLFVGSDSVEDYIEKQLEAGGTTWVHSKVFGQSDKTATRKSFIQRFVALPSTPSLARFVGFLATCDAAVALLKPAFEGNMQNLDVSAGTIDRHLVEAFGVAASAIAIVTLLSVKSDSSACEPRKSQNTILVGFSGLLFLAAIAHFVCPSLIKYSFGTIVEDLDDKTVQHARQISMQYVASAVQLLSLALGVRPERASGLVPLVWCLCSTYMWVIVHVSEVFDMPPVSRNINIWFPIWSGLLAAGILFR</sequence>
<evidence type="ECO:0000313" key="2">
    <source>
        <dbReference type="EMBL" id="CAD8365085.1"/>
    </source>
</evidence>
<feature type="transmembrane region" description="Helical" evidence="1">
    <location>
        <begin position="534"/>
        <end position="551"/>
    </location>
</feature>
<keyword evidence="1" id="KW-1133">Transmembrane helix</keyword>
<keyword evidence="1" id="KW-0472">Membrane</keyword>
<evidence type="ECO:0000256" key="1">
    <source>
        <dbReference type="SAM" id="Phobius"/>
    </source>
</evidence>
<accession>A0A7S0AJP3</accession>